<organism evidence="2 3">
    <name type="scientific">Chlamydomonas schloesseri</name>
    <dbReference type="NCBI Taxonomy" id="2026947"/>
    <lineage>
        <taxon>Eukaryota</taxon>
        <taxon>Viridiplantae</taxon>
        <taxon>Chlorophyta</taxon>
        <taxon>core chlorophytes</taxon>
        <taxon>Chlorophyceae</taxon>
        <taxon>CS clade</taxon>
        <taxon>Chlamydomonadales</taxon>
        <taxon>Chlamydomonadaceae</taxon>
        <taxon>Chlamydomonas</taxon>
    </lineage>
</organism>
<keyword evidence="3" id="KW-1185">Reference proteome</keyword>
<dbReference type="EMBL" id="JAEHOD010000018">
    <property type="protein sequence ID" value="KAG2448197.1"/>
    <property type="molecule type" value="Genomic_DNA"/>
</dbReference>
<sequence length="272" mass="28342">MLGLRTSRVGFTATRPALARRGVAFRPRAAGEDLPPATRITAEDACKLLDVGANASFEEILQQKNRKLAAADGDVDKVVEIEAAYDILFMRSMKKRITGELEVSTAVRYADVPTQRKASPKPPPQAMGGMGGLGSKVSAPKLPAGGLPVGFAVPSNQQVVLTQAGVFGGVALWALAQAVLESPDAQLADTAGLQLSLALGYAVYSLRENKKMGLGKAVALVFGCLFAGALLGTGLESWLRVDIVPIGNFGSPGVFVSEVVILLVALGAIFLV</sequence>
<dbReference type="OrthoDB" id="513574at2759"/>
<evidence type="ECO:0000313" key="2">
    <source>
        <dbReference type="EMBL" id="KAG2448197.1"/>
    </source>
</evidence>
<name>A0A835WIK2_9CHLO</name>
<evidence type="ECO:0000313" key="3">
    <source>
        <dbReference type="Proteomes" id="UP000613740"/>
    </source>
</evidence>
<dbReference type="Pfam" id="PF11833">
    <property type="entry name" value="CPP1-like"/>
    <property type="match status" value="1"/>
</dbReference>
<keyword evidence="1" id="KW-0812">Transmembrane</keyword>
<evidence type="ECO:0000256" key="1">
    <source>
        <dbReference type="SAM" id="Phobius"/>
    </source>
</evidence>
<feature type="transmembrane region" description="Helical" evidence="1">
    <location>
        <begin position="214"/>
        <end position="233"/>
    </location>
</feature>
<feature type="transmembrane region" description="Helical" evidence="1">
    <location>
        <begin position="253"/>
        <end position="271"/>
    </location>
</feature>
<dbReference type="GO" id="GO:0031969">
    <property type="term" value="C:chloroplast membrane"/>
    <property type="evidence" value="ECO:0007669"/>
    <property type="project" value="TreeGrafter"/>
</dbReference>
<protein>
    <submittedName>
        <fullName evidence="2">Uncharacterized protein</fullName>
    </submittedName>
</protein>
<gene>
    <name evidence="2" type="ORF">HYH02_006782</name>
</gene>
<dbReference type="AlphaFoldDB" id="A0A835WIK2"/>
<comment type="caution">
    <text evidence="2">The sequence shown here is derived from an EMBL/GenBank/DDBJ whole genome shotgun (WGS) entry which is preliminary data.</text>
</comment>
<dbReference type="Proteomes" id="UP000613740">
    <property type="component" value="Unassembled WGS sequence"/>
</dbReference>
<accession>A0A835WIK2</accession>
<proteinExistence type="predicted"/>
<keyword evidence="1" id="KW-0472">Membrane</keyword>
<dbReference type="PANTHER" id="PTHR33372">
    <property type="match status" value="1"/>
</dbReference>
<dbReference type="PANTHER" id="PTHR33372:SF2">
    <property type="entry name" value="PROTEIN CHAPERONE-LIKE PROTEIN OF POR1, CHLOROPLASTIC"/>
    <property type="match status" value="1"/>
</dbReference>
<reference evidence="2" key="1">
    <citation type="journal article" date="2020" name="bioRxiv">
        <title>Comparative genomics of Chlamydomonas.</title>
        <authorList>
            <person name="Craig R.J."/>
            <person name="Hasan A.R."/>
            <person name="Ness R.W."/>
            <person name="Keightley P.D."/>
        </authorList>
    </citation>
    <scope>NUCLEOTIDE SEQUENCE</scope>
    <source>
        <strain evidence="2">CCAP 11/173</strain>
    </source>
</reference>
<dbReference type="InterPro" id="IPR021788">
    <property type="entry name" value="CPP1-like"/>
</dbReference>
<keyword evidence="1" id="KW-1133">Transmembrane helix</keyword>